<name>A0ABS3WL50_9BACL</name>
<evidence type="ECO:0008006" key="3">
    <source>
        <dbReference type="Google" id="ProtNLM"/>
    </source>
</evidence>
<accession>A0ABS3WL50</accession>
<dbReference type="EMBL" id="JAGGDJ010000094">
    <property type="protein sequence ID" value="MBO7749002.1"/>
    <property type="molecule type" value="Genomic_DNA"/>
</dbReference>
<dbReference type="NCBIfam" id="NF040785">
    <property type="entry name" value="CD3324_fam"/>
    <property type="match status" value="1"/>
</dbReference>
<dbReference type="InterPro" id="IPR049739">
    <property type="entry name" value="YraL-like"/>
</dbReference>
<proteinExistence type="predicted"/>
<dbReference type="RefSeq" id="WP_208851510.1">
    <property type="nucleotide sequence ID" value="NZ_JAGGDJ010000094.1"/>
</dbReference>
<reference evidence="1 2" key="1">
    <citation type="submission" date="2021-03" db="EMBL/GenBank/DDBJ databases">
        <title>Paenibacillus artemisicola MWE-103 whole genome sequence.</title>
        <authorList>
            <person name="Ham Y.J."/>
        </authorList>
    </citation>
    <scope>NUCLEOTIDE SEQUENCE [LARGE SCALE GENOMIC DNA]</scope>
    <source>
        <strain evidence="1 2">MWE-103</strain>
    </source>
</reference>
<dbReference type="PANTHER" id="PTHR37812:SF1">
    <property type="entry name" value="MU-LIKE PROPHAGE FLUMU PROTEIN C"/>
    <property type="match status" value="1"/>
</dbReference>
<gene>
    <name evidence="1" type="ORF">I8J29_33055</name>
</gene>
<dbReference type="PANTHER" id="PTHR37812">
    <property type="entry name" value="MU-LIKE PROPHAGE FLUMU PROTEIN C"/>
    <property type="match status" value="1"/>
</dbReference>
<dbReference type="Proteomes" id="UP000670947">
    <property type="component" value="Unassembled WGS sequence"/>
</dbReference>
<dbReference type="InterPro" id="IPR009057">
    <property type="entry name" value="Homeodomain-like_sf"/>
</dbReference>
<dbReference type="SUPFAM" id="SSF46689">
    <property type="entry name" value="Homeodomain-like"/>
    <property type="match status" value="1"/>
</dbReference>
<protein>
    <recommendedName>
        <fullName evidence="3">Mor transcription activator family protein</fullName>
    </recommendedName>
</protein>
<sequence length="89" mass="10374">MKYVSANEVLPDDLICEIQKYIQGKTLYIPAPKGSRAKWGKDSGQRELLLKRNAEIRKHFREGENLDHLASQYCLSHDSIKKIVYKREL</sequence>
<dbReference type="Gene3D" id="1.10.10.60">
    <property type="entry name" value="Homeodomain-like"/>
    <property type="match status" value="1"/>
</dbReference>
<comment type="caution">
    <text evidence="1">The sequence shown here is derived from an EMBL/GenBank/DDBJ whole genome shotgun (WGS) entry which is preliminary data.</text>
</comment>
<keyword evidence="2" id="KW-1185">Reference proteome</keyword>
<evidence type="ECO:0000313" key="1">
    <source>
        <dbReference type="EMBL" id="MBO7749002.1"/>
    </source>
</evidence>
<organism evidence="1 2">
    <name type="scientific">Paenibacillus artemisiicola</name>
    <dbReference type="NCBI Taxonomy" id="1172618"/>
    <lineage>
        <taxon>Bacteria</taxon>
        <taxon>Bacillati</taxon>
        <taxon>Bacillota</taxon>
        <taxon>Bacilli</taxon>
        <taxon>Bacillales</taxon>
        <taxon>Paenibacillaceae</taxon>
        <taxon>Paenibacillus</taxon>
    </lineage>
</organism>
<evidence type="ECO:0000313" key="2">
    <source>
        <dbReference type="Proteomes" id="UP000670947"/>
    </source>
</evidence>
<dbReference type="InterPro" id="IPR052411">
    <property type="entry name" value="c-mor_Regulatory_Protein"/>
</dbReference>